<dbReference type="Pfam" id="PF24536">
    <property type="entry name" value="NXPE4_C"/>
    <property type="match status" value="1"/>
</dbReference>
<gene>
    <name evidence="3" type="ORF">GDO81_024441</name>
</gene>
<dbReference type="SUPFAM" id="SSF81296">
    <property type="entry name" value="E set domains"/>
    <property type="match status" value="1"/>
</dbReference>
<dbReference type="Proteomes" id="UP000824782">
    <property type="component" value="Unassembled WGS sequence"/>
</dbReference>
<dbReference type="EMBL" id="WNYA01000044">
    <property type="protein sequence ID" value="KAG8550522.1"/>
    <property type="molecule type" value="Genomic_DNA"/>
</dbReference>
<dbReference type="AlphaFoldDB" id="A0AAV6ZMV3"/>
<accession>A0AAV6ZMV3</accession>
<dbReference type="PANTHER" id="PTHR16165:SF29">
    <property type="entry name" value="NXPE FAMILY MEMBER 2"/>
    <property type="match status" value="1"/>
</dbReference>
<comment type="caution">
    <text evidence="3">The sequence shown here is derived from an EMBL/GenBank/DDBJ whole genome shotgun (WGS) entry which is preliminary data.</text>
</comment>
<reference evidence="3" key="1">
    <citation type="thesis" date="2020" institute="ProQuest LLC" country="789 East Eisenhower Parkway, Ann Arbor, MI, USA">
        <title>Comparative Genomics and Chromosome Evolution.</title>
        <authorList>
            <person name="Mudd A.B."/>
        </authorList>
    </citation>
    <scope>NUCLEOTIDE SEQUENCE</scope>
    <source>
        <strain evidence="3">237g6f4</strain>
        <tissue evidence="3">Blood</tissue>
    </source>
</reference>
<sequence>MYHKLEALIPNVTFRHFNTTTSGRRSTAFQVTPQETYCVGEDLVVQVDTFDHLGDRKTYGGDFIRPRLFSGDLGAAVTGVVKDFNNGSYQVHFPLYWAGKVHVHILLFHPSEAVAALWRARLSGQDTAGYEGQFEKLGKNATSHCGFDLDGADGELCEYKDLLDEEAYYCYKAPGFPCESLLNMRVYEFNQFLTNVTEDPKPKCQPGMGSPLPSGYFYRNIWNPTYCNMTSYKTGEDFMRCLQGKKLYLIGDSTLRQFMMHFTEGIKIANYFGYHGRGWSGWDRTLEAINFSKDLYISYKRHGFPLQNPDFYYFKEDLYTSRQIDRCAGGKDTVIIVSLGHHFRHLPVKVFIKRAFNIRRAVERLFIRSPDTKVIIKTENTREMGARPEIQGDFHGYTHYLVLREVFQGVNVGFIDAWDMTVASATAVVHVPGHTFENIMSLAFSFACS</sequence>
<name>A0AAV6ZMV3_ENGPU</name>
<keyword evidence="4" id="KW-1185">Reference proteome</keyword>
<evidence type="ECO:0000259" key="2">
    <source>
        <dbReference type="Pfam" id="PF24536"/>
    </source>
</evidence>
<evidence type="ECO:0000256" key="1">
    <source>
        <dbReference type="ARBA" id="ARBA00005431"/>
    </source>
</evidence>
<dbReference type="InterPro" id="IPR057106">
    <property type="entry name" value="NXPE4_C"/>
</dbReference>
<organism evidence="3 4">
    <name type="scientific">Engystomops pustulosus</name>
    <name type="common">Tungara frog</name>
    <name type="synonym">Physalaemus pustulosus</name>
    <dbReference type="NCBI Taxonomy" id="76066"/>
    <lineage>
        <taxon>Eukaryota</taxon>
        <taxon>Metazoa</taxon>
        <taxon>Chordata</taxon>
        <taxon>Craniata</taxon>
        <taxon>Vertebrata</taxon>
        <taxon>Euteleostomi</taxon>
        <taxon>Amphibia</taxon>
        <taxon>Batrachia</taxon>
        <taxon>Anura</taxon>
        <taxon>Neobatrachia</taxon>
        <taxon>Hyloidea</taxon>
        <taxon>Leptodactylidae</taxon>
        <taxon>Leiuperinae</taxon>
        <taxon>Engystomops</taxon>
    </lineage>
</organism>
<feature type="domain" description="NXPE C-terminal" evidence="2">
    <location>
        <begin position="222"/>
        <end position="448"/>
    </location>
</feature>
<evidence type="ECO:0000313" key="3">
    <source>
        <dbReference type="EMBL" id="KAG8550522.1"/>
    </source>
</evidence>
<protein>
    <recommendedName>
        <fullName evidence="2">NXPE C-terminal domain-containing protein</fullName>
    </recommendedName>
</protein>
<evidence type="ECO:0000313" key="4">
    <source>
        <dbReference type="Proteomes" id="UP000824782"/>
    </source>
</evidence>
<dbReference type="InterPro" id="IPR014756">
    <property type="entry name" value="Ig_E-set"/>
</dbReference>
<dbReference type="PANTHER" id="PTHR16165">
    <property type="entry name" value="NXPE FAMILY MEMBER"/>
    <property type="match status" value="1"/>
</dbReference>
<comment type="similarity">
    <text evidence="1">Belongs to the NXPE family.</text>
</comment>
<proteinExistence type="inferred from homology"/>
<dbReference type="InterPro" id="IPR026845">
    <property type="entry name" value="NXPH/NXPE"/>
</dbReference>
<dbReference type="Pfam" id="PF06312">
    <property type="entry name" value="Neurexophilin"/>
    <property type="match status" value="1"/>
</dbReference>